<keyword evidence="1" id="KW-0472">Membrane</keyword>
<accession>A0A0J6CWG5</accession>
<keyword evidence="1" id="KW-1133">Transmembrane helix</keyword>
<feature type="transmembrane region" description="Helical" evidence="1">
    <location>
        <begin position="56"/>
        <end position="75"/>
    </location>
</feature>
<dbReference type="OrthoDB" id="9797976at2"/>
<feature type="transmembrane region" description="Helical" evidence="1">
    <location>
        <begin position="96"/>
        <end position="120"/>
    </location>
</feature>
<feature type="transmembrane region" description="Helical" evidence="1">
    <location>
        <begin position="140"/>
        <end position="170"/>
    </location>
</feature>
<dbReference type="Pfam" id="PF04474">
    <property type="entry name" value="DUF554"/>
    <property type="match status" value="1"/>
</dbReference>
<evidence type="ECO:0000313" key="2">
    <source>
        <dbReference type="EMBL" id="KMM36414.1"/>
    </source>
</evidence>
<dbReference type="PANTHER" id="PTHR36111">
    <property type="entry name" value="INNER MEMBRANE PROTEIN-RELATED"/>
    <property type="match status" value="1"/>
</dbReference>
<dbReference type="PANTHER" id="PTHR36111:SF2">
    <property type="entry name" value="INNER MEMBRANE PROTEIN"/>
    <property type="match status" value="1"/>
</dbReference>
<comment type="caution">
    <text evidence="2">The sequence shown here is derived from an EMBL/GenBank/DDBJ whole genome shotgun (WGS) entry which is preliminary data.</text>
</comment>
<proteinExistence type="predicted"/>
<feature type="transmembrane region" description="Helical" evidence="1">
    <location>
        <begin position="182"/>
        <end position="209"/>
    </location>
</feature>
<reference evidence="2" key="1">
    <citation type="submission" date="2015-06" db="EMBL/GenBank/DDBJ databases">
        <authorList>
            <person name="Liu B."/>
            <person name="Wang J."/>
            <person name="Zhu Y."/>
            <person name="Liu G."/>
            <person name="Chen Q."/>
            <person name="Zheng C."/>
            <person name="Che J."/>
            <person name="Ge C."/>
            <person name="Shi H."/>
            <person name="Pan Z."/>
            <person name="Liu X."/>
        </authorList>
    </citation>
    <scope>NUCLEOTIDE SEQUENCE [LARGE SCALE GENOMIC DNA]</scope>
    <source>
        <strain evidence="2">DSM 16346</strain>
    </source>
</reference>
<dbReference type="STRING" id="157733.AB986_10555"/>
<dbReference type="EMBL" id="LELK01000004">
    <property type="protein sequence ID" value="KMM36414.1"/>
    <property type="molecule type" value="Genomic_DNA"/>
</dbReference>
<keyword evidence="3" id="KW-1185">Reference proteome</keyword>
<evidence type="ECO:0000313" key="3">
    <source>
        <dbReference type="Proteomes" id="UP000035996"/>
    </source>
</evidence>
<feature type="transmembrane region" description="Helical" evidence="1">
    <location>
        <begin position="6"/>
        <end position="26"/>
    </location>
</feature>
<name>A0A0J6CWG5_9BACL</name>
<protein>
    <submittedName>
        <fullName evidence="2">Membrane protein</fullName>
    </submittedName>
</protein>
<dbReference type="AlphaFoldDB" id="A0A0J6CWG5"/>
<dbReference type="RefSeq" id="WP_048311124.1">
    <property type="nucleotide sequence ID" value="NZ_CP119526.1"/>
</dbReference>
<dbReference type="Proteomes" id="UP000035996">
    <property type="component" value="Unassembled WGS sequence"/>
</dbReference>
<organism evidence="2 3">
    <name type="scientific">Guptibacillus hwajinpoensis</name>
    <dbReference type="NCBI Taxonomy" id="208199"/>
    <lineage>
        <taxon>Bacteria</taxon>
        <taxon>Bacillati</taxon>
        <taxon>Bacillota</taxon>
        <taxon>Bacilli</taxon>
        <taxon>Bacillales</taxon>
        <taxon>Guptibacillaceae</taxon>
        <taxon>Guptibacillus</taxon>
    </lineage>
</organism>
<sequence length="238" mass="25089">MVLLGTIVNGAAIVVGTLVGTVSSRIPERMKTTIMQGLALVVAVIGLQMAMKSEQFLIVIGSLVLGGMLGEYWNLEGKLNQLGKWIEMKTGAASEGSVAQGFVTATLVYVVGAMAILGALDSGLRNDHSILFTKSLIDGFTAIMFTATLGYGVLFSAIPVMIYQGIIALFASQINQFVPQSLLDAFIAEVTSAGGIMILAIGLNLLGIIKIRVANFLPALLIAAFLVTCVYLVQTNFL</sequence>
<dbReference type="PATRIC" id="fig|157733.3.peg.123"/>
<keyword evidence="1" id="KW-0812">Transmembrane</keyword>
<gene>
    <name evidence="2" type="ORF">AB986_10555</name>
</gene>
<evidence type="ECO:0000256" key="1">
    <source>
        <dbReference type="SAM" id="Phobius"/>
    </source>
</evidence>
<feature type="transmembrane region" description="Helical" evidence="1">
    <location>
        <begin position="215"/>
        <end position="233"/>
    </location>
</feature>
<dbReference type="InterPro" id="IPR007563">
    <property type="entry name" value="DUF554"/>
</dbReference>